<feature type="compositionally biased region" description="Basic and acidic residues" evidence="1">
    <location>
        <begin position="264"/>
        <end position="320"/>
    </location>
</feature>
<feature type="domain" description="Hemerythrin-like" evidence="2">
    <location>
        <begin position="28"/>
        <end position="138"/>
    </location>
</feature>
<feature type="region of interest" description="Disordered" evidence="1">
    <location>
        <begin position="196"/>
        <end position="320"/>
    </location>
</feature>
<dbReference type="InterPro" id="IPR012312">
    <property type="entry name" value="Hemerythrin-like"/>
</dbReference>
<keyword evidence="4" id="KW-1185">Reference proteome</keyword>
<gene>
    <name evidence="3" type="ORF">F7D14_02010</name>
</gene>
<dbReference type="CDD" id="cd12108">
    <property type="entry name" value="Hr-like"/>
    <property type="match status" value="1"/>
</dbReference>
<name>A0A6B8M9Q7_9HYPH</name>
<dbReference type="Proteomes" id="UP000422569">
    <property type="component" value="Chromosome"/>
</dbReference>
<organism evidence="3 4">
    <name type="scientific">Methylocystis parvus</name>
    <dbReference type="NCBI Taxonomy" id="134"/>
    <lineage>
        <taxon>Bacteria</taxon>
        <taxon>Pseudomonadati</taxon>
        <taxon>Pseudomonadota</taxon>
        <taxon>Alphaproteobacteria</taxon>
        <taxon>Hyphomicrobiales</taxon>
        <taxon>Methylocystaceae</taxon>
        <taxon>Methylocystis</taxon>
    </lineage>
</organism>
<dbReference type="PANTHER" id="PTHR35585">
    <property type="entry name" value="HHE DOMAIN PROTEIN (AFU_ORTHOLOGUE AFUA_4G00730)"/>
    <property type="match status" value="1"/>
</dbReference>
<evidence type="ECO:0000313" key="3">
    <source>
        <dbReference type="EMBL" id="QGM99491.1"/>
    </source>
</evidence>
<evidence type="ECO:0000256" key="1">
    <source>
        <dbReference type="SAM" id="MobiDB-lite"/>
    </source>
</evidence>
<feature type="compositionally biased region" description="Low complexity" evidence="1">
    <location>
        <begin position="200"/>
        <end position="214"/>
    </location>
</feature>
<protein>
    <submittedName>
        <fullName evidence="3">Hemerythrin domain-containing protein</fullName>
    </submittedName>
</protein>
<sequence>MEPGDEDISAKATQEKSEGNGGGQKADAIEMLKTDHRRVEDLFSKYEHARRRAEKSKLAQQISLELTIHAELEEEIFYPACREHVDDPLLDEAQVEHDTAKILIAEIAMGAPQNDPFFDAKVTVLGEYVRAHIQEEEKNPGSIFAKALEGGVDTAKLGQRMMARREELMDEFSEELLLPQPKALHIQLAQEEELWAEPPGRAAAQGQGRGMQNRDMLGRGGREERGGWEERELQERRFGEYDRDQRPYDESRSARGGQMAGRGEAGRTPRESTEVPEGERTSRGGEGRGVRRGGGEEHRGWHGDPKRHSEASRKGWEHRR</sequence>
<proteinExistence type="predicted"/>
<accession>A0A6B8M9Q7</accession>
<dbReference type="KEGG" id="mpar:F7D14_02010"/>
<dbReference type="AlphaFoldDB" id="A0A6B8M9Q7"/>
<evidence type="ECO:0000313" key="4">
    <source>
        <dbReference type="Proteomes" id="UP000422569"/>
    </source>
</evidence>
<dbReference type="Pfam" id="PF01814">
    <property type="entry name" value="Hemerythrin"/>
    <property type="match status" value="1"/>
</dbReference>
<dbReference type="PANTHER" id="PTHR35585:SF1">
    <property type="entry name" value="HHE DOMAIN PROTEIN (AFU_ORTHOLOGUE AFUA_4G00730)"/>
    <property type="match status" value="1"/>
</dbReference>
<feature type="region of interest" description="Disordered" evidence="1">
    <location>
        <begin position="1"/>
        <end position="27"/>
    </location>
</feature>
<feature type="compositionally biased region" description="Basic and acidic residues" evidence="1">
    <location>
        <begin position="216"/>
        <end position="253"/>
    </location>
</feature>
<dbReference type="EMBL" id="CP044331">
    <property type="protein sequence ID" value="QGM99491.1"/>
    <property type="molecule type" value="Genomic_DNA"/>
</dbReference>
<evidence type="ECO:0000259" key="2">
    <source>
        <dbReference type="Pfam" id="PF01814"/>
    </source>
</evidence>
<dbReference type="Gene3D" id="1.20.120.520">
    <property type="entry name" value="nmb1532 protein domain like"/>
    <property type="match status" value="1"/>
</dbReference>
<reference evidence="3 4" key="1">
    <citation type="submission" date="2019-09" db="EMBL/GenBank/DDBJ databases">
        <title>Isolation and complete genome sequencing of Methylocystis species.</title>
        <authorList>
            <person name="Rumah B.L."/>
            <person name="Stead C.E."/>
            <person name="Stevens B.C."/>
            <person name="Minton N.P."/>
            <person name="Grosse-Honebrink A."/>
            <person name="Zhang Y."/>
        </authorList>
    </citation>
    <scope>NUCLEOTIDE SEQUENCE [LARGE SCALE GENOMIC DNA]</scope>
    <source>
        <strain evidence="3 4">BRCS2</strain>
    </source>
</reference>